<dbReference type="PANTHER" id="PTHR37845">
    <property type="entry name" value="SEQUENCE ORPHAN"/>
    <property type="match status" value="1"/>
</dbReference>
<dbReference type="InterPro" id="IPR038781">
    <property type="entry name" value="C365.16-ike"/>
</dbReference>
<dbReference type="KEGG" id="pti:PHATRDRAFT_49728"/>
<sequence length="381" mass="42269">MIDPTFPFPSYPRALPTKRDAPVLTLADSSDFLSVGPIVPFHEYLPQKTRQFAVTWPNQTTIRHPKVSMPLNLGEKLLGDFLVAIGVTACVSPFLTIIDKAMVQRSANSHTLLQSATESATAMSRHPFAFVKSPTFLWMWMTYASTYTAVNMIRTLTEHQDYQFVRDHYRNNSDAISSAAPAKPNTNTVVFLGTTAVNTSASLIRDRAYAKMFGNAAATSVPRVSYGLWMARDFTVIGSSFVLPEYVASFLQHRSNLNEADALNVAQLATPLAAQAIAAPLHFVGLDCYNRALSHLPVVPRLVERGRFLAKGFVEVTAAKMIRILPGYGIAGVYNRQFRNQWRDNLIRRQIIKNTANRQTSSISQDGVRNLVALIRSKSST</sequence>
<dbReference type="AlphaFoldDB" id="B7GBP7"/>
<dbReference type="HOGENOM" id="CLU_054095_3_0_1"/>
<reference evidence="1 2" key="1">
    <citation type="journal article" date="2008" name="Nature">
        <title>The Phaeodactylum genome reveals the evolutionary history of diatom genomes.</title>
        <authorList>
            <person name="Bowler C."/>
            <person name="Allen A.E."/>
            <person name="Badger J.H."/>
            <person name="Grimwood J."/>
            <person name="Jabbari K."/>
            <person name="Kuo A."/>
            <person name="Maheswari U."/>
            <person name="Martens C."/>
            <person name="Maumus F."/>
            <person name="Otillar R.P."/>
            <person name="Rayko E."/>
            <person name="Salamov A."/>
            <person name="Vandepoele K."/>
            <person name="Beszteri B."/>
            <person name="Gruber A."/>
            <person name="Heijde M."/>
            <person name="Katinka M."/>
            <person name="Mock T."/>
            <person name="Valentin K."/>
            <person name="Verret F."/>
            <person name="Berges J.A."/>
            <person name="Brownlee C."/>
            <person name="Cadoret J.P."/>
            <person name="Chiovitti A."/>
            <person name="Choi C.J."/>
            <person name="Coesel S."/>
            <person name="De Martino A."/>
            <person name="Detter J.C."/>
            <person name="Durkin C."/>
            <person name="Falciatore A."/>
            <person name="Fournet J."/>
            <person name="Haruta M."/>
            <person name="Huysman M.J."/>
            <person name="Jenkins B.D."/>
            <person name="Jiroutova K."/>
            <person name="Jorgensen R.E."/>
            <person name="Joubert Y."/>
            <person name="Kaplan A."/>
            <person name="Kroger N."/>
            <person name="Kroth P.G."/>
            <person name="La Roche J."/>
            <person name="Lindquist E."/>
            <person name="Lommer M."/>
            <person name="Martin-Jezequel V."/>
            <person name="Lopez P.J."/>
            <person name="Lucas S."/>
            <person name="Mangogna M."/>
            <person name="McGinnis K."/>
            <person name="Medlin L.K."/>
            <person name="Montsant A."/>
            <person name="Oudot-Le Secq M.P."/>
            <person name="Napoli C."/>
            <person name="Obornik M."/>
            <person name="Parker M.S."/>
            <person name="Petit J.L."/>
            <person name="Porcel B.M."/>
            <person name="Poulsen N."/>
            <person name="Robison M."/>
            <person name="Rychlewski L."/>
            <person name="Rynearson T.A."/>
            <person name="Schmutz J."/>
            <person name="Shapiro H."/>
            <person name="Siaut M."/>
            <person name="Stanley M."/>
            <person name="Sussman M.R."/>
            <person name="Taylor A.R."/>
            <person name="Vardi A."/>
            <person name="von Dassow P."/>
            <person name="Vyverman W."/>
            <person name="Willis A."/>
            <person name="Wyrwicz L.S."/>
            <person name="Rokhsar D.S."/>
            <person name="Weissenbach J."/>
            <person name="Armbrust E.V."/>
            <person name="Green B.R."/>
            <person name="Van de Peer Y."/>
            <person name="Grigoriev I.V."/>
        </authorList>
    </citation>
    <scope>NUCLEOTIDE SEQUENCE [LARGE SCALE GENOMIC DNA]</scope>
    <source>
        <strain evidence="1 2">CCAP 1055/1</strain>
    </source>
</reference>
<organism evidence="1 2">
    <name type="scientific">Phaeodactylum tricornutum (strain CCAP 1055/1)</name>
    <dbReference type="NCBI Taxonomy" id="556484"/>
    <lineage>
        <taxon>Eukaryota</taxon>
        <taxon>Sar</taxon>
        <taxon>Stramenopiles</taxon>
        <taxon>Ochrophyta</taxon>
        <taxon>Bacillariophyta</taxon>
        <taxon>Bacillariophyceae</taxon>
        <taxon>Bacillariophycidae</taxon>
        <taxon>Naviculales</taxon>
        <taxon>Phaeodactylaceae</taxon>
        <taxon>Phaeodactylum</taxon>
    </lineage>
</organism>
<keyword evidence="2" id="KW-1185">Reference proteome</keyword>
<dbReference type="PaxDb" id="2850-Phatr49728"/>
<dbReference type="PANTHER" id="PTHR37845:SF1">
    <property type="entry name" value="SEQUENCE ORPHAN"/>
    <property type="match status" value="1"/>
</dbReference>
<protein>
    <submittedName>
        <fullName evidence="1">Uncharacterized protein</fullName>
    </submittedName>
</protein>
<dbReference type="eggNOG" id="ENOG502QWAD">
    <property type="taxonomic scope" value="Eukaryota"/>
</dbReference>
<evidence type="ECO:0000313" key="1">
    <source>
        <dbReference type="EMBL" id="EEC43963.1"/>
    </source>
</evidence>
<proteinExistence type="predicted"/>
<dbReference type="GeneID" id="7198421"/>
<reference evidence="2" key="2">
    <citation type="submission" date="2008-08" db="EMBL/GenBank/DDBJ databases">
        <authorList>
            <consortium name="Diatom Consortium"/>
            <person name="Grigoriev I."/>
            <person name="Grimwood J."/>
            <person name="Kuo A."/>
            <person name="Otillar R.P."/>
            <person name="Salamov A."/>
            <person name="Detter J.C."/>
            <person name="Lindquist E."/>
            <person name="Shapiro H."/>
            <person name="Lucas S."/>
            <person name="Glavina del Rio T."/>
            <person name="Pitluck S."/>
            <person name="Rokhsar D."/>
            <person name="Bowler C."/>
        </authorList>
    </citation>
    <scope>GENOME REANNOTATION</scope>
    <source>
        <strain evidence="2">CCAP 1055/1</strain>
    </source>
</reference>
<dbReference type="InParanoid" id="B7GBP7"/>
<name>B7GBP7_PHATC</name>
<gene>
    <name evidence="1" type="ORF">PHATRDRAFT_49728</name>
</gene>
<accession>B7GBP7</accession>
<dbReference type="GO" id="GO:0005739">
    <property type="term" value="C:mitochondrion"/>
    <property type="evidence" value="ECO:0007669"/>
    <property type="project" value="TreeGrafter"/>
</dbReference>
<dbReference type="EMBL" id="CM000626">
    <property type="protein sequence ID" value="EEC43963.1"/>
    <property type="molecule type" value="Genomic_DNA"/>
</dbReference>
<dbReference type="OrthoDB" id="275936at2759"/>
<evidence type="ECO:0000313" key="2">
    <source>
        <dbReference type="Proteomes" id="UP000000759"/>
    </source>
</evidence>
<dbReference type="Proteomes" id="UP000000759">
    <property type="component" value="Chromosome 24"/>
</dbReference>
<dbReference type="RefSeq" id="XP_002184564.1">
    <property type="nucleotide sequence ID" value="XM_002184528.1"/>
</dbReference>